<accession>A0A3M7TNY1</accession>
<protein>
    <submittedName>
        <fullName evidence="2">Uncharacterized protein</fullName>
    </submittedName>
</protein>
<keyword evidence="3" id="KW-1185">Reference proteome</keyword>
<comment type="caution">
    <text evidence="2">The sequence shown here is derived from an EMBL/GenBank/DDBJ whole genome shotgun (WGS) entry which is preliminary data.</text>
</comment>
<sequence>MDVLKVIVIFKESVDWSECVTLLREKRVPGRPRRRKASRRLPNRPRKGSAKERKSTPAFSERILKIVALL</sequence>
<evidence type="ECO:0000313" key="3">
    <source>
        <dbReference type="Proteomes" id="UP000278746"/>
    </source>
</evidence>
<evidence type="ECO:0000256" key="1">
    <source>
        <dbReference type="SAM" id="MobiDB-lite"/>
    </source>
</evidence>
<gene>
    <name evidence="2" type="ORF">EBO34_18085</name>
</gene>
<name>A0A3M7TNY1_9BACI</name>
<dbReference type="Proteomes" id="UP000278746">
    <property type="component" value="Unassembled WGS sequence"/>
</dbReference>
<evidence type="ECO:0000313" key="2">
    <source>
        <dbReference type="EMBL" id="RNA67098.1"/>
    </source>
</evidence>
<feature type="region of interest" description="Disordered" evidence="1">
    <location>
        <begin position="29"/>
        <end position="57"/>
    </location>
</feature>
<feature type="compositionally biased region" description="Basic residues" evidence="1">
    <location>
        <begin position="29"/>
        <end position="48"/>
    </location>
</feature>
<proteinExistence type="predicted"/>
<dbReference type="AlphaFoldDB" id="A0A3M7TNY1"/>
<reference evidence="2 3" key="1">
    <citation type="submission" date="2018-10" db="EMBL/GenBank/DDBJ databases">
        <title>Bacillus Keqinensis sp. nov., a moderately halophilic bacterium isolated from a saline-alkaline lake.</title>
        <authorList>
            <person name="Wang H."/>
        </authorList>
    </citation>
    <scope>NUCLEOTIDE SEQUENCE [LARGE SCALE GENOMIC DNA]</scope>
    <source>
        <strain evidence="2 3">KQ-3</strain>
    </source>
</reference>
<dbReference type="EMBL" id="RHIB01000003">
    <property type="protein sequence ID" value="RNA67098.1"/>
    <property type="molecule type" value="Genomic_DNA"/>
</dbReference>
<organism evidence="2 3">
    <name type="scientific">Alteribacter keqinensis</name>
    <dbReference type="NCBI Taxonomy" id="2483800"/>
    <lineage>
        <taxon>Bacteria</taxon>
        <taxon>Bacillati</taxon>
        <taxon>Bacillota</taxon>
        <taxon>Bacilli</taxon>
        <taxon>Bacillales</taxon>
        <taxon>Bacillaceae</taxon>
        <taxon>Alteribacter</taxon>
    </lineage>
</organism>